<dbReference type="STRING" id="880071.Fleli_0006"/>
<proteinExistence type="predicted"/>
<dbReference type="KEGG" id="fli:Fleli_0006"/>
<evidence type="ECO:0000313" key="2">
    <source>
        <dbReference type="Proteomes" id="UP000006054"/>
    </source>
</evidence>
<evidence type="ECO:0000313" key="1">
    <source>
        <dbReference type="EMBL" id="AFM02518.1"/>
    </source>
</evidence>
<dbReference type="EMBL" id="CP003345">
    <property type="protein sequence ID" value="AFM02518.1"/>
    <property type="molecule type" value="Genomic_DNA"/>
</dbReference>
<accession>I4AEY3</accession>
<dbReference type="AlphaFoldDB" id="I4AEY3"/>
<evidence type="ECO:0008006" key="3">
    <source>
        <dbReference type="Google" id="ProtNLM"/>
    </source>
</evidence>
<gene>
    <name evidence="1" type="ordered locus">Fleli_0006</name>
</gene>
<name>I4AEY3_BERLS</name>
<sequence>MVKFLLENEAEVEKKFTYKNPKSTPYVITQTPLFYAIYSKYEQKQTDFPMEINKYFIACLELLMQNGASLDTSCGREYRENTTDSLKTVYRNESPDLQTSREIIKLIDNKLLNDFAAKH</sequence>
<dbReference type="Proteomes" id="UP000006054">
    <property type="component" value="Chromosome"/>
</dbReference>
<keyword evidence="2" id="KW-1185">Reference proteome</keyword>
<reference evidence="2" key="1">
    <citation type="submission" date="2012-06" db="EMBL/GenBank/DDBJ databases">
        <title>The complete genome of Flexibacter litoralis DSM 6794.</title>
        <authorList>
            <person name="Lucas S."/>
            <person name="Copeland A."/>
            <person name="Lapidus A."/>
            <person name="Glavina del Rio T."/>
            <person name="Dalin E."/>
            <person name="Tice H."/>
            <person name="Bruce D."/>
            <person name="Goodwin L."/>
            <person name="Pitluck S."/>
            <person name="Peters L."/>
            <person name="Ovchinnikova G."/>
            <person name="Lu M."/>
            <person name="Kyrpides N."/>
            <person name="Mavromatis K."/>
            <person name="Ivanova N."/>
            <person name="Brettin T."/>
            <person name="Detter J.C."/>
            <person name="Han C."/>
            <person name="Larimer F."/>
            <person name="Land M."/>
            <person name="Hauser L."/>
            <person name="Markowitz V."/>
            <person name="Cheng J.-F."/>
            <person name="Hugenholtz P."/>
            <person name="Woyke T."/>
            <person name="Wu D."/>
            <person name="Spring S."/>
            <person name="Lang E."/>
            <person name="Kopitz M."/>
            <person name="Brambilla E."/>
            <person name="Klenk H.-P."/>
            <person name="Eisen J.A."/>
        </authorList>
    </citation>
    <scope>NUCLEOTIDE SEQUENCE [LARGE SCALE GENOMIC DNA]</scope>
    <source>
        <strain evidence="2">ATCC 23117 / DSM 6794 / NBRC 15988 / NCIMB 1366 / Sio-4</strain>
    </source>
</reference>
<protein>
    <recommendedName>
        <fullName evidence="3">Ankyrin repeat protein</fullName>
    </recommendedName>
</protein>
<organism evidence="1 2">
    <name type="scientific">Bernardetia litoralis (strain ATCC 23117 / DSM 6794 / NBRC 15988 / NCIMB 1366 / Fx l1 / Sio-4)</name>
    <name type="common">Flexibacter litoralis</name>
    <dbReference type="NCBI Taxonomy" id="880071"/>
    <lineage>
        <taxon>Bacteria</taxon>
        <taxon>Pseudomonadati</taxon>
        <taxon>Bacteroidota</taxon>
        <taxon>Cytophagia</taxon>
        <taxon>Cytophagales</taxon>
        <taxon>Bernardetiaceae</taxon>
        <taxon>Bernardetia</taxon>
    </lineage>
</organism>
<dbReference type="HOGENOM" id="CLU_2057918_0_0_10"/>